<proteinExistence type="predicted"/>
<dbReference type="AlphaFoldDB" id="A0A3N4ISZ4"/>
<dbReference type="Proteomes" id="UP000275078">
    <property type="component" value="Unassembled WGS sequence"/>
</dbReference>
<name>A0A3N4ISZ4_ASCIM</name>
<dbReference type="EMBL" id="ML119646">
    <property type="protein sequence ID" value="RPA87848.1"/>
    <property type="molecule type" value="Genomic_DNA"/>
</dbReference>
<accession>A0A3N4ISZ4</accession>
<reference evidence="1 2" key="1">
    <citation type="journal article" date="2018" name="Nat. Ecol. Evol.">
        <title>Pezizomycetes genomes reveal the molecular basis of ectomycorrhizal truffle lifestyle.</title>
        <authorList>
            <person name="Murat C."/>
            <person name="Payen T."/>
            <person name="Noel B."/>
            <person name="Kuo A."/>
            <person name="Morin E."/>
            <person name="Chen J."/>
            <person name="Kohler A."/>
            <person name="Krizsan K."/>
            <person name="Balestrini R."/>
            <person name="Da Silva C."/>
            <person name="Montanini B."/>
            <person name="Hainaut M."/>
            <person name="Levati E."/>
            <person name="Barry K.W."/>
            <person name="Belfiori B."/>
            <person name="Cichocki N."/>
            <person name="Clum A."/>
            <person name="Dockter R.B."/>
            <person name="Fauchery L."/>
            <person name="Guy J."/>
            <person name="Iotti M."/>
            <person name="Le Tacon F."/>
            <person name="Lindquist E.A."/>
            <person name="Lipzen A."/>
            <person name="Malagnac F."/>
            <person name="Mello A."/>
            <person name="Molinier V."/>
            <person name="Miyauchi S."/>
            <person name="Poulain J."/>
            <person name="Riccioni C."/>
            <person name="Rubini A."/>
            <person name="Sitrit Y."/>
            <person name="Splivallo R."/>
            <person name="Traeger S."/>
            <person name="Wang M."/>
            <person name="Zifcakova L."/>
            <person name="Wipf D."/>
            <person name="Zambonelli A."/>
            <person name="Paolocci F."/>
            <person name="Nowrousian M."/>
            <person name="Ottonello S."/>
            <person name="Baldrian P."/>
            <person name="Spatafora J.W."/>
            <person name="Henrissat B."/>
            <person name="Nagy L.G."/>
            <person name="Aury J.M."/>
            <person name="Wincker P."/>
            <person name="Grigoriev I.V."/>
            <person name="Bonfante P."/>
            <person name="Martin F.M."/>
        </authorList>
    </citation>
    <scope>NUCLEOTIDE SEQUENCE [LARGE SCALE GENOMIC DNA]</scope>
    <source>
        <strain evidence="1 2">RN42</strain>
    </source>
</reference>
<gene>
    <name evidence="1" type="ORF">BJ508DRAFT_320833</name>
</gene>
<sequence length="141" mass="15546">MTELPLHTIPYVTRFRETVSKAWDEGELANPKVQLLLATLSLSADYFEKSLILSFAHFAGIRVSDAEKLVRGGRFELMQDSTDPLAEALMMVFAGYKEAAEQLIRNISGCSDVEGKEAQASLETTDQGSKKLALTYSRVLG</sequence>
<protein>
    <submittedName>
        <fullName evidence="1">Uncharacterized protein</fullName>
    </submittedName>
</protein>
<keyword evidence="2" id="KW-1185">Reference proteome</keyword>
<evidence type="ECO:0000313" key="2">
    <source>
        <dbReference type="Proteomes" id="UP000275078"/>
    </source>
</evidence>
<evidence type="ECO:0000313" key="1">
    <source>
        <dbReference type="EMBL" id="RPA87848.1"/>
    </source>
</evidence>
<organism evidence="1 2">
    <name type="scientific">Ascobolus immersus RN42</name>
    <dbReference type="NCBI Taxonomy" id="1160509"/>
    <lineage>
        <taxon>Eukaryota</taxon>
        <taxon>Fungi</taxon>
        <taxon>Dikarya</taxon>
        <taxon>Ascomycota</taxon>
        <taxon>Pezizomycotina</taxon>
        <taxon>Pezizomycetes</taxon>
        <taxon>Pezizales</taxon>
        <taxon>Ascobolaceae</taxon>
        <taxon>Ascobolus</taxon>
    </lineage>
</organism>